<evidence type="ECO:0000313" key="2">
    <source>
        <dbReference type="EMBL" id="BBO72823.1"/>
    </source>
</evidence>
<keyword evidence="1" id="KW-0472">Membrane</keyword>
<dbReference type="PANTHER" id="PTHR32432">
    <property type="entry name" value="CELL DIVISION PROTEIN FTSA-RELATED"/>
    <property type="match status" value="1"/>
</dbReference>
<protein>
    <recommendedName>
        <fullName evidence="4">GspL periplasmic domain-containing protein</fullName>
    </recommendedName>
</protein>
<sequence length="481" mass="52698">MSRKILGLDIREQSIAAVLLDSGFKGSQVLGQAFFPIPESEDAENQGLDQVIQAVVEKLKPAGAACVLGIPATFVSFRNLSLPFHDLKKIRQILPFELEPSLPLPVEELVFDFEAVKRDGHQDLLAFAARRDRIQFYLDALTAANLNPVGIMPGGYAAARFISTMASGSDDFLLIDTGENNHSVYAVCSGSVRMVRSLPVAFGGNPVLHNLETRLRQTFTAAGESLGIGIDPSAVFATGPQNELLTGVNGAITLLGLPVKSIEGIRSFPKLKGVMDTPVWETGCLDIALALALMETEAVSGVNFSTRRSTFQHYWSEYRSSIIFTAVLVVLTLAIVLAGQFFEVRNKQRRLDELDRKIETVFKETFPEVTRVQAPLQQMQLKIKDAKENGAGSDMFGTRVLVIDLLDTLSRRIPESAELKISRLVVGTDNAVLSGNTDTFNTVDEIKSRLEEAEIFKQVTISSADLDKSGKGVRFKLKMDY</sequence>
<gene>
    <name evidence="2" type="ORF">DSCW_02400</name>
</gene>
<evidence type="ECO:0000256" key="1">
    <source>
        <dbReference type="SAM" id="Phobius"/>
    </source>
</evidence>
<accession>A0A5K7YY37</accession>
<dbReference type="AlphaFoldDB" id="A0A5K7YY37"/>
<dbReference type="Pfam" id="PF11104">
    <property type="entry name" value="PilM_2"/>
    <property type="match status" value="1"/>
</dbReference>
<dbReference type="Pfam" id="PF05137">
    <property type="entry name" value="PilN"/>
    <property type="match status" value="1"/>
</dbReference>
<proteinExistence type="predicted"/>
<feature type="transmembrane region" description="Helical" evidence="1">
    <location>
        <begin position="322"/>
        <end position="342"/>
    </location>
</feature>
<dbReference type="OrthoDB" id="5431056at2"/>
<keyword evidence="1" id="KW-1133">Transmembrane helix</keyword>
<name>A0A5K7YY37_9BACT</name>
<dbReference type="RefSeq" id="WP_155301994.1">
    <property type="nucleotide sequence ID" value="NZ_AP021875.1"/>
</dbReference>
<dbReference type="KEGG" id="dwd:DSCW_02400"/>
<dbReference type="Gene3D" id="3.30.420.380">
    <property type="match status" value="1"/>
</dbReference>
<dbReference type="NCBIfam" id="TIGR01709">
    <property type="entry name" value="typeII_sec_gspL"/>
    <property type="match status" value="1"/>
</dbReference>
<evidence type="ECO:0000313" key="3">
    <source>
        <dbReference type="Proteomes" id="UP000427769"/>
    </source>
</evidence>
<keyword evidence="1" id="KW-0812">Transmembrane</keyword>
<reference evidence="2 3" key="1">
    <citation type="submission" date="2019-11" db="EMBL/GenBank/DDBJ databases">
        <title>Comparative genomics of hydrocarbon-degrading Desulfosarcina strains.</title>
        <authorList>
            <person name="Watanabe M."/>
            <person name="Kojima H."/>
            <person name="Fukui M."/>
        </authorList>
    </citation>
    <scope>NUCLEOTIDE SEQUENCE [LARGE SCALE GENOMIC DNA]</scope>
    <source>
        <strain evidence="2 3">PP31</strain>
    </source>
</reference>
<dbReference type="PANTHER" id="PTHR32432:SF3">
    <property type="entry name" value="ETHANOLAMINE UTILIZATION PROTEIN EUTJ"/>
    <property type="match status" value="1"/>
</dbReference>
<dbReference type="Proteomes" id="UP000427769">
    <property type="component" value="Chromosome"/>
</dbReference>
<dbReference type="SUPFAM" id="SSF53067">
    <property type="entry name" value="Actin-like ATPase domain"/>
    <property type="match status" value="1"/>
</dbReference>
<dbReference type="EMBL" id="AP021875">
    <property type="protein sequence ID" value="BBO72823.1"/>
    <property type="molecule type" value="Genomic_DNA"/>
</dbReference>
<dbReference type="InterPro" id="IPR007812">
    <property type="entry name" value="T2SS_protein-GspL"/>
</dbReference>
<dbReference type="GO" id="GO:0009276">
    <property type="term" value="C:Gram-negative-bacterium-type cell wall"/>
    <property type="evidence" value="ECO:0007669"/>
    <property type="project" value="InterPro"/>
</dbReference>
<keyword evidence="3" id="KW-1185">Reference proteome</keyword>
<dbReference type="InterPro" id="IPR007813">
    <property type="entry name" value="PilN"/>
</dbReference>
<evidence type="ECO:0008006" key="4">
    <source>
        <dbReference type="Google" id="ProtNLM"/>
    </source>
</evidence>
<dbReference type="InterPro" id="IPR043129">
    <property type="entry name" value="ATPase_NBD"/>
</dbReference>
<dbReference type="GO" id="GO:0015628">
    <property type="term" value="P:protein secretion by the type II secretion system"/>
    <property type="evidence" value="ECO:0007669"/>
    <property type="project" value="InterPro"/>
</dbReference>
<dbReference type="GO" id="GO:0015627">
    <property type="term" value="C:type II protein secretion system complex"/>
    <property type="evidence" value="ECO:0007669"/>
    <property type="project" value="InterPro"/>
</dbReference>
<dbReference type="InterPro" id="IPR050696">
    <property type="entry name" value="FtsA/MreB"/>
</dbReference>
<organism evidence="2 3">
    <name type="scientific">Desulfosarcina widdelii</name>
    <dbReference type="NCBI Taxonomy" id="947919"/>
    <lineage>
        <taxon>Bacteria</taxon>
        <taxon>Pseudomonadati</taxon>
        <taxon>Thermodesulfobacteriota</taxon>
        <taxon>Desulfobacteria</taxon>
        <taxon>Desulfobacterales</taxon>
        <taxon>Desulfosarcinaceae</taxon>
        <taxon>Desulfosarcina</taxon>
    </lineage>
</organism>
<dbReference type="InterPro" id="IPR005883">
    <property type="entry name" value="PilM"/>
</dbReference>